<evidence type="ECO:0000313" key="3">
    <source>
        <dbReference type="Proteomes" id="UP000625210"/>
    </source>
</evidence>
<dbReference type="Proteomes" id="UP000625210">
    <property type="component" value="Unassembled WGS sequence"/>
</dbReference>
<organism evidence="2 3">
    <name type="scientific">Marinithermofilum abyssi</name>
    <dbReference type="NCBI Taxonomy" id="1571185"/>
    <lineage>
        <taxon>Bacteria</taxon>
        <taxon>Bacillati</taxon>
        <taxon>Bacillota</taxon>
        <taxon>Bacilli</taxon>
        <taxon>Bacillales</taxon>
        <taxon>Thermoactinomycetaceae</taxon>
        <taxon>Marinithermofilum</taxon>
    </lineage>
</organism>
<keyword evidence="1" id="KW-1133">Transmembrane helix</keyword>
<feature type="transmembrane region" description="Helical" evidence="1">
    <location>
        <begin position="9"/>
        <end position="30"/>
    </location>
</feature>
<reference evidence="2" key="2">
    <citation type="submission" date="2020-09" db="EMBL/GenBank/DDBJ databases">
        <authorList>
            <person name="Sun Q."/>
            <person name="Zhou Y."/>
        </authorList>
    </citation>
    <scope>NUCLEOTIDE SEQUENCE</scope>
    <source>
        <strain evidence="2">CGMCC 1.15179</strain>
    </source>
</reference>
<keyword evidence="1" id="KW-0812">Transmembrane</keyword>
<dbReference type="EMBL" id="BMHQ01000003">
    <property type="protein sequence ID" value="GGE12037.1"/>
    <property type="molecule type" value="Genomic_DNA"/>
</dbReference>
<evidence type="ECO:0000256" key="1">
    <source>
        <dbReference type="SAM" id="Phobius"/>
    </source>
</evidence>
<keyword evidence="1" id="KW-0472">Membrane</keyword>
<reference evidence="2" key="1">
    <citation type="journal article" date="2014" name="Int. J. Syst. Evol. Microbiol.">
        <title>Complete genome sequence of Corynebacterium casei LMG S-19264T (=DSM 44701T), isolated from a smear-ripened cheese.</title>
        <authorList>
            <consortium name="US DOE Joint Genome Institute (JGI-PGF)"/>
            <person name="Walter F."/>
            <person name="Albersmeier A."/>
            <person name="Kalinowski J."/>
            <person name="Ruckert C."/>
        </authorList>
    </citation>
    <scope>NUCLEOTIDE SEQUENCE</scope>
    <source>
        <strain evidence="2">CGMCC 1.15179</strain>
    </source>
</reference>
<name>A0A8J2VEM3_9BACL</name>
<comment type="caution">
    <text evidence="2">The sequence shown here is derived from an EMBL/GenBank/DDBJ whole genome shotgun (WGS) entry which is preliminary data.</text>
</comment>
<dbReference type="RefSeq" id="WP_188647087.1">
    <property type="nucleotide sequence ID" value="NZ_BMHQ01000003.1"/>
</dbReference>
<protein>
    <submittedName>
        <fullName evidence="2">Uncharacterized protein</fullName>
    </submittedName>
</protein>
<accession>A0A8J2VEM3</accession>
<keyword evidence="3" id="KW-1185">Reference proteome</keyword>
<gene>
    <name evidence="2" type="ORF">GCM10011571_11770</name>
</gene>
<sequence length="50" mass="6228">MDRVALERMLILFVSLAFLMIFIQVTMYHYRQNFQRIDPHEELVEAWRQE</sequence>
<evidence type="ECO:0000313" key="2">
    <source>
        <dbReference type="EMBL" id="GGE12037.1"/>
    </source>
</evidence>
<dbReference type="AlphaFoldDB" id="A0A8J2VEM3"/>
<proteinExistence type="predicted"/>